<comment type="subunit">
    <text evidence="8">Homodimer.</text>
</comment>
<evidence type="ECO:0000256" key="4">
    <source>
        <dbReference type="ARBA" id="ARBA00022840"/>
    </source>
</evidence>
<keyword evidence="2 8" id="KW-0436">Ligase</keyword>
<dbReference type="SUPFAM" id="SSF52954">
    <property type="entry name" value="Class II aaRS ABD-related"/>
    <property type="match status" value="1"/>
</dbReference>
<dbReference type="GO" id="GO:0017101">
    <property type="term" value="C:aminoacyl-tRNA synthetase multienzyme complex"/>
    <property type="evidence" value="ECO:0007669"/>
    <property type="project" value="TreeGrafter"/>
</dbReference>
<dbReference type="GO" id="GO:0004827">
    <property type="term" value="F:proline-tRNA ligase activity"/>
    <property type="evidence" value="ECO:0007669"/>
    <property type="project" value="UniProtKB-UniRule"/>
</dbReference>
<comment type="function">
    <text evidence="8">Catalyzes the attachment of proline to tRNA(Pro) in a two-step reaction: proline is first activated by ATP to form Pro-AMP and then transferred to the acceptor end of tRNA(Pro).</text>
</comment>
<dbReference type="KEGG" id="mclo:DK849_00575"/>
<dbReference type="NCBIfam" id="TIGR00408">
    <property type="entry name" value="proS_fam_I"/>
    <property type="match status" value="1"/>
</dbReference>
<evidence type="ECO:0000256" key="1">
    <source>
        <dbReference type="ARBA" id="ARBA00022490"/>
    </source>
</evidence>
<evidence type="ECO:0000256" key="8">
    <source>
        <dbReference type="HAMAP-Rule" id="MF_01571"/>
    </source>
</evidence>
<evidence type="ECO:0000313" key="9">
    <source>
        <dbReference type="EMBL" id="AWX42581.1"/>
    </source>
</evidence>
<dbReference type="RefSeq" id="WP_029329966.1">
    <property type="nucleotide sequence ID" value="NZ_CP030103.1"/>
</dbReference>
<dbReference type="HAMAP" id="MF_01571">
    <property type="entry name" value="Pro_tRNA_synth_type3"/>
    <property type="match status" value="1"/>
</dbReference>
<dbReference type="InterPro" id="IPR004499">
    <property type="entry name" value="Pro-tRNA-ligase_IIa_arc-type"/>
</dbReference>
<dbReference type="FunFam" id="3.30.930.10:FF:000037">
    <property type="entry name" value="Proline--tRNA ligase"/>
    <property type="match status" value="1"/>
</dbReference>
<sequence length="480" mass="54833">MKKLEKITPQNVDFAKWYTDVIKNGDLMAYGSTKGSIIFKPLSFGIWDNIRFELDKKFKAKGVQNVYLPLLIPESLLQKEKDHLQGFNPELATVTEVGGKKLSEKYFIRPTSETLFGEFFKNEVESYNDLPLIYNQWVNVLRWEKTTNPFLRTREFLWQEGHTVHNNKEEAVQLTWDMLEIYRDFLKEYLALPVLCGQKTEHEKFSGADFTLTVEAMMKDGKALQGGTSHYLGQNFTKAFDISFKNKNNETEFAYGTSWGVSTRLLGALIMTHGDDRGIIIPPKIAPTQVDVIELFANKEEKVAQQAKLISDALLNANIRAKIDNSDKNPGFKAANSEIHGTPLRIEIGPKDVQENQVILVRRDTLEKNIVKINDMKEFIDVVLNKLNSIQNDLYNAALDRLNHNFVEVSSYDEFKEAIASGKWVLAPFEGSNEDEDVIKNETGASTRCIPFKLPIEIKNDTCFYTKKKTKRIVAFAKAY</sequence>
<dbReference type="Gene3D" id="3.30.110.30">
    <property type="entry name" value="C-terminal domain of ProRS"/>
    <property type="match status" value="1"/>
</dbReference>
<dbReference type="InterPro" id="IPR006195">
    <property type="entry name" value="aa-tRNA-synth_II"/>
</dbReference>
<dbReference type="Pfam" id="PF09180">
    <property type="entry name" value="ProRS-C_1"/>
    <property type="match status" value="1"/>
</dbReference>
<dbReference type="InterPro" id="IPR036621">
    <property type="entry name" value="Anticodon-bd_dom_sf"/>
</dbReference>
<dbReference type="EC" id="6.1.1.15" evidence="8"/>
<evidence type="ECO:0000256" key="6">
    <source>
        <dbReference type="ARBA" id="ARBA00023146"/>
    </source>
</evidence>
<organism evidence="9 10">
    <name type="scientific">Metamycoplasma cloacale</name>
    <dbReference type="NCBI Taxonomy" id="92401"/>
    <lineage>
        <taxon>Bacteria</taxon>
        <taxon>Bacillati</taxon>
        <taxon>Mycoplasmatota</taxon>
        <taxon>Mycoplasmoidales</taxon>
        <taxon>Metamycoplasmataceae</taxon>
        <taxon>Metamycoplasma</taxon>
    </lineage>
</organism>
<name>A0A2Z4LLE3_9BACT</name>
<gene>
    <name evidence="8" type="primary">proS</name>
    <name evidence="9" type="ORF">DK849_00575</name>
</gene>
<evidence type="ECO:0000256" key="2">
    <source>
        <dbReference type="ARBA" id="ARBA00022598"/>
    </source>
</evidence>
<dbReference type="Gene3D" id="3.30.930.10">
    <property type="entry name" value="Bira Bifunctional Protein, Domain 2"/>
    <property type="match status" value="1"/>
</dbReference>
<keyword evidence="3 8" id="KW-0547">Nucleotide-binding</keyword>
<keyword evidence="1 8" id="KW-0963">Cytoplasm</keyword>
<dbReference type="PANTHER" id="PTHR43382">
    <property type="entry name" value="PROLYL-TRNA SYNTHETASE"/>
    <property type="match status" value="1"/>
</dbReference>
<dbReference type="Pfam" id="PF00587">
    <property type="entry name" value="tRNA-synt_2b"/>
    <property type="match status" value="1"/>
</dbReference>
<keyword evidence="6 8" id="KW-0030">Aminoacyl-tRNA synthetase</keyword>
<keyword evidence="4 8" id="KW-0067">ATP-binding</keyword>
<dbReference type="GO" id="GO:0005737">
    <property type="term" value="C:cytoplasm"/>
    <property type="evidence" value="ECO:0007669"/>
    <property type="project" value="UniProtKB-SubCell"/>
</dbReference>
<dbReference type="InterPro" id="IPR017449">
    <property type="entry name" value="Pro-tRNA_synth_II"/>
</dbReference>
<dbReference type="OrthoDB" id="9809052at2"/>
<dbReference type="GO" id="GO:0006433">
    <property type="term" value="P:prolyl-tRNA aminoacylation"/>
    <property type="evidence" value="ECO:0007669"/>
    <property type="project" value="UniProtKB-UniRule"/>
</dbReference>
<dbReference type="SUPFAM" id="SSF64586">
    <property type="entry name" value="C-terminal domain of ProRS"/>
    <property type="match status" value="1"/>
</dbReference>
<evidence type="ECO:0000256" key="3">
    <source>
        <dbReference type="ARBA" id="ARBA00022741"/>
    </source>
</evidence>
<dbReference type="InterPro" id="IPR033721">
    <property type="entry name" value="ProRS_core_arch_euk"/>
</dbReference>
<comment type="similarity">
    <text evidence="8">Belongs to the class-II aminoacyl-tRNA synthetase family. ProS type 3 subfamily.</text>
</comment>
<reference evidence="10" key="1">
    <citation type="submission" date="2018-06" db="EMBL/GenBank/DDBJ databases">
        <title>Complete genome sequences of Mycoplasma anatis, M. anseris and M. cloacale type strains.</title>
        <authorList>
            <person name="Grozner D."/>
            <person name="Forro B."/>
            <person name="Sulyok K.M."/>
            <person name="Marton S."/>
            <person name="Kreizinger Z."/>
            <person name="Banyai K."/>
            <person name="Gyuranecz M."/>
        </authorList>
    </citation>
    <scope>NUCLEOTIDE SEQUENCE [LARGE SCALE GENOMIC DNA]</scope>
    <source>
        <strain evidence="10">NCTC 10199</strain>
    </source>
</reference>
<proteinExistence type="inferred from homology"/>
<evidence type="ECO:0000256" key="5">
    <source>
        <dbReference type="ARBA" id="ARBA00022917"/>
    </source>
</evidence>
<accession>A0A2Z4LLE3</accession>
<dbReference type="CDD" id="cd00778">
    <property type="entry name" value="ProRS_core_arch_euk"/>
    <property type="match status" value="1"/>
</dbReference>
<dbReference type="Pfam" id="PF03129">
    <property type="entry name" value="HGTP_anticodon"/>
    <property type="match status" value="1"/>
</dbReference>
<keyword evidence="5 8" id="KW-0648">Protein biosynthesis</keyword>
<dbReference type="InterPro" id="IPR002316">
    <property type="entry name" value="Pro-tRNA-ligase_IIa"/>
</dbReference>
<dbReference type="PROSITE" id="PS50862">
    <property type="entry name" value="AA_TRNA_LIGASE_II"/>
    <property type="match status" value="1"/>
</dbReference>
<protein>
    <recommendedName>
        <fullName evidence="8">Proline--tRNA ligase</fullName>
        <ecNumber evidence="8">6.1.1.15</ecNumber>
    </recommendedName>
    <alternativeName>
        <fullName evidence="8">Prolyl-tRNA synthetase</fullName>
        <shortName evidence="8">ProRS</shortName>
    </alternativeName>
</protein>
<dbReference type="Gene3D" id="3.40.50.800">
    <property type="entry name" value="Anticodon-binding domain"/>
    <property type="match status" value="1"/>
</dbReference>
<dbReference type="InterPro" id="IPR045864">
    <property type="entry name" value="aa-tRNA-synth_II/BPL/LPL"/>
</dbReference>
<dbReference type="GO" id="GO:0005524">
    <property type="term" value="F:ATP binding"/>
    <property type="evidence" value="ECO:0007669"/>
    <property type="project" value="UniProtKB-UniRule"/>
</dbReference>
<dbReference type="Proteomes" id="UP000249865">
    <property type="component" value="Chromosome"/>
</dbReference>
<dbReference type="InterPro" id="IPR004154">
    <property type="entry name" value="Anticodon-bd"/>
</dbReference>
<dbReference type="PANTHER" id="PTHR43382:SF2">
    <property type="entry name" value="BIFUNCTIONAL GLUTAMATE_PROLINE--TRNA LIGASE"/>
    <property type="match status" value="1"/>
</dbReference>
<dbReference type="EMBL" id="CP030103">
    <property type="protein sequence ID" value="AWX42581.1"/>
    <property type="molecule type" value="Genomic_DNA"/>
</dbReference>
<dbReference type="SMART" id="SM00946">
    <property type="entry name" value="ProRS-C_1"/>
    <property type="match status" value="1"/>
</dbReference>
<evidence type="ECO:0000313" key="10">
    <source>
        <dbReference type="Proteomes" id="UP000249865"/>
    </source>
</evidence>
<dbReference type="SUPFAM" id="SSF55681">
    <property type="entry name" value="Class II aaRS and biotin synthetases"/>
    <property type="match status" value="1"/>
</dbReference>
<dbReference type="InterPro" id="IPR016061">
    <property type="entry name" value="Pro-tRNA_ligase_II_C"/>
</dbReference>
<dbReference type="InterPro" id="IPR002314">
    <property type="entry name" value="aa-tRNA-synt_IIb"/>
</dbReference>
<comment type="catalytic activity">
    <reaction evidence="7 8">
        <text>tRNA(Pro) + L-proline + ATP = L-prolyl-tRNA(Pro) + AMP + diphosphate</text>
        <dbReference type="Rhea" id="RHEA:14305"/>
        <dbReference type="Rhea" id="RHEA-COMP:9700"/>
        <dbReference type="Rhea" id="RHEA-COMP:9702"/>
        <dbReference type="ChEBI" id="CHEBI:30616"/>
        <dbReference type="ChEBI" id="CHEBI:33019"/>
        <dbReference type="ChEBI" id="CHEBI:60039"/>
        <dbReference type="ChEBI" id="CHEBI:78442"/>
        <dbReference type="ChEBI" id="CHEBI:78532"/>
        <dbReference type="ChEBI" id="CHEBI:456215"/>
        <dbReference type="EC" id="6.1.1.15"/>
    </reaction>
</comment>
<comment type="domain">
    <text evidence="8">Consists of three domains: the N-terminal catalytic domain, the anticodon-binding domain and the C-terminal extension.</text>
</comment>
<dbReference type="AlphaFoldDB" id="A0A2Z4LLE3"/>
<dbReference type="PRINTS" id="PR01046">
    <property type="entry name" value="TRNASYNTHPRO"/>
</dbReference>
<comment type="subcellular location">
    <subcellularLocation>
        <location evidence="8">Cytoplasm</location>
    </subcellularLocation>
</comment>
<evidence type="ECO:0000256" key="7">
    <source>
        <dbReference type="ARBA" id="ARBA00047671"/>
    </source>
</evidence>
<keyword evidence="10" id="KW-1185">Reference proteome</keyword>